<name>A0A0C1EJ26_9BACT</name>
<dbReference type="AlphaFoldDB" id="A0A0C1EJ26"/>
<accession>A0A0C1EJ26</accession>
<gene>
    <name evidence="2" type="ORF">DB43_AA00190</name>
</gene>
<evidence type="ECO:0000313" key="2">
    <source>
        <dbReference type="EMBL" id="KIA76594.1"/>
    </source>
</evidence>
<dbReference type="SUPFAM" id="SSF48452">
    <property type="entry name" value="TPR-like"/>
    <property type="match status" value="1"/>
</dbReference>
<comment type="caution">
    <text evidence="2">The sequence shown here is derived from an EMBL/GenBank/DDBJ whole genome shotgun (WGS) entry which is preliminary data.</text>
</comment>
<feature type="transmembrane region" description="Helical" evidence="1">
    <location>
        <begin position="6"/>
        <end position="27"/>
    </location>
</feature>
<dbReference type="PATRIC" id="fig|83552.4.peg.2239"/>
<proteinExistence type="predicted"/>
<keyword evidence="1" id="KW-0472">Membrane</keyword>
<organism evidence="2 3">
    <name type="scientific">Parachlamydia acanthamoebae</name>
    <dbReference type="NCBI Taxonomy" id="83552"/>
    <lineage>
        <taxon>Bacteria</taxon>
        <taxon>Pseudomonadati</taxon>
        <taxon>Chlamydiota</taxon>
        <taxon>Chlamydiia</taxon>
        <taxon>Parachlamydiales</taxon>
        <taxon>Parachlamydiaceae</taxon>
        <taxon>Parachlamydia</taxon>
    </lineage>
</organism>
<keyword evidence="1" id="KW-0812">Transmembrane</keyword>
<dbReference type="EMBL" id="JSAM01000111">
    <property type="protein sequence ID" value="KIA76594.1"/>
    <property type="molecule type" value="Genomic_DNA"/>
</dbReference>
<dbReference type="InterPro" id="IPR011990">
    <property type="entry name" value="TPR-like_helical_dom_sf"/>
</dbReference>
<evidence type="ECO:0000313" key="3">
    <source>
        <dbReference type="Proteomes" id="UP000031307"/>
    </source>
</evidence>
<protein>
    <submittedName>
        <fullName evidence="2">Uncharacterized protein</fullName>
    </submittedName>
</protein>
<evidence type="ECO:0000256" key="1">
    <source>
        <dbReference type="SAM" id="Phobius"/>
    </source>
</evidence>
<keyword evidence="1" id="KW-1133">Transmembrane helix</keyword>
<dbReference type="Gene3D" id="1.25.40.10">
    <property type="entry name" value="Tetratricopeptide repeat domain"/>
    <property type="match status" value="1"/>
</dbReference>
<sequence length="285" mass="33296">MNSSFLAFSLAFIFLTVFTYFILTLYFQTKKREQLTDVKERYLKACKNLFSYKEGVPEHHVSLANACCKFAAHLDGKEYTFYRPPTFLNSLTSSFEKLSCQLHWEDIHRTKELLLNTSVEEYLRLVRFEPTNLEVHAALANAYVMLSGLYAQSPETEGTAEDRWIPPQRNSEAFALQFRKTAERAIEEFKILNDYAPNDPWIHAQLAYSYHDLRMPEEEIREYEAILKLCPHDLDTLFKLGALYFQQGANAQGLRIYEELKKANYKKADYLIEHYGSYHKSLGSF</sequence>
<reference evidence="2 3" key="1">
    <citation type="journal article" date="2014" name="Mol. Biol. Evol.">
        <title>Massive expansion of Ubiquitination-related gene families within the Chlamydiae.</title>
        <authorList>
            <person name="Domman D."/>
            <person name="Collingro A."/>
            <person name="Lagkouvardos I."/>
            <person name="Gehre L."/>
            <person name="Weinmaier T."/>
            <person name="Rattei T."/>
            <person name="Subtil A."/>
            <person name="Horn M."/>
        </authorList>
    </citation>
    <scope>NUCLEOTIDE SEQUENCE [LARGE SCALE GENOMIC DNA]</scope>
    <source>
        <strain evidence="2 3">OEW1</strain>
    </source>
</reference>
<dbReference type="Proteomes" id="UP000031307">
    <property type="component" value="Unassembled WGS sequence"/>
</dbReference>